<dbReference type="EMBL" id="LFZO01000064">
    <property type="protein sequence ID" value="KXT15194.1"/>
    <property type="molecule type" value="Genomic_DNA"/>
</dbReference>
<feature type="region of interest" description="Disordered" evidence="1">
    <location>
        <begin position="408"/>
        <end position="441"/>
    </location>
</feature>
<dbReference type="EMBL" id="LFZO01000064">
    <property type="protein sequence ID" value="KXT15197.1"/>
    <property type="molecule type" value="Genomic_DNA"/>
</dbReference>
<accession>A0A139IKN6</accession>
<feature type="compositionally biased region" description="Polar residues" evidence="1">
    <location>
        <begin position="362"/>
        <end position="379"/>
    </location>
</feature>
<sequence>MYRQTSLTTLEDSTSTSLPRTAYNAGSIGRNVVFALKILSLWREKFMGRAHSDKSCIPALWCYIDQQELGAILRQRSRPRQRRRPEAMPDQRRIRWNVSQYSRPVDASIDNSWRADRSYPPPDRYEANDLVADHFAMTPALMDVGVVYGKSVRSRGSRSHGTWYRISHVVERRMRQVARHHGLLRQDRVGLCIAGSADEMQDFHRERIMLLVLELSPRDLHRWYEVHPELIQILKDFELDGDDGVCIRYYRRAGRGAANTENIANHIRLGRALSPLSATASPQPEPLVPQPSIPRSIQQRMSIPRLPWDRRPTLFPLRPTTSRFFPTNSATTNNASLSSLLAEPDAQSERFLPASPARSRWRTSSPRSNAATGSLTWSGHDTVDDDESLPPPITYGLERSSSLLTAWQTQTAADSSEFEQSTSDGLSDGDGNEAMPSRFAGSDIDFGVGSVEFLEDTDDIIEMRKEKGSTALPRDPEPITRFEAVYHPVAERAQDPPLTYESFLSSFQKIKRNRQLHRTDIWQVKNRRSLQELINKQTRPEWQAERRAEAARTQERIRDFRDKYPDARDWQVDSPILRRWWPLEDALERIREQDAN</sequence>
<feature type="compositionally biased region" description="Polar residues" evidence="1">
    <location>
        <begin position="408"/>
        <end position="425"/>
    </location>
</feature>
<dbReference type="OrthoDB" id="3649358at2759"/>
<dbReference type="Proteomes" id="UP000073492">
    <property type="component" value="Unassembled WGS sequence"/>
</dbReference>
<dbReference type="AlphaFoldDB" id="A0A139IKN6"/>
<evidence type="ECO:0000313" key="2">
    <source>
        <dbReference type="EMBL" id="KXT15194.1"/>
    </source>
</evidence>
<organism evidence="2 3">
    <name type="scientific">Pseudocercospora musae</name>
    <dbReference type="NCBI Taxonomy" id="113226"/>
    <lineage>
        <taxon>Eukaryota</taxon>
        <taxon>Fungi</taxon>
        <taxon>Dikarya</taxon>
        <taxon>Ascomycota</taxon>
        <taxon>Pezizomycotina</taxon>
        <taxon>Dothideomycetes</taxon>
        <taxon>Dothideomycetidae</taxon>
        <taxon>Mycosphaerellales</taxon>
        <taxon>Mycosphaerellaceae</taxon>
        <taxon>Pseudocercospora</taxon>
    </lineage>
</organism>
<protein>
    <submittedName>
        <fullName evidence="2">Uncharacterized protein</fullName>
    </submittedName>
</protein>
<keyword evidence="3" id="KW-1185">Reference proteome</keyword>
<proteinExistence type="predicted"/>
<evidence type="ECO:0000256" key="1">
    <source>
        <dbReference type="SAM" id="MobiDB-lite"/>
    </source>
</evidence>
<name>A0A139IKN6_9PEZI</name>
<comment type="caution">
    <text evidence="2">The sequence shown here is derived from an EMBL/GenBank/DDBJ whole genome shotgun (WGS) entry which is preliminary data.</text>
</comment>
<reference evidence="2 3" key="1">
    <citation type="submission" date="2015-07" db="EMBL/GenBank/DDBJ databases">
        <title>Comparative genomics of the Sigatoka disease complex on banana suggests a link between parallel evolutionary changes in Pseudocercospora fijiensis and Pseudocercospora eumusae and increased virulence on the banana host.</title>
        <authorList>
            <person name="Chang T.-C."/>
            <person name="Salvucci A."/>
            <person name="Crous P.W."/>
            <person name="Stergiopoulos I."/>
        </authorList>
    </citation>
    <scope>NUCLEOTIDE SEQUENCE [LARGE SCALE GENOMIC DNA]</scope>
    <source>
        <strain evidence="2 3">CBS 116634</strain>
    </source>
</reference>
<evidence type="ECO:0000313" key="3">
    <source>
        <dbReference type="Proteomes" id="UP000073492"/>
    </source>
</evidence>
<dbReference type="EMBL" id="LFZO01000064">
    <property type="protein sequence ID" value="KXT15196.1"/>
    <property type="molecule type" value="Genomic_DNA"/>
</dbReference>
<gene>
    <name evidence="2" type="ORF">AC579_3944</name>
</gene>
<feature type="region of interest" description="Disordered" evidence="1">
    <location>
        <begin position="345"/>
        <end position="395"/>
    </location>
</feature>